<name>A0A935TDL3_9PROT</name>
<dbReference type="Pfam" id="PF01850">
    <property type="entry name" value="PIN"/>
    <property type="match status" value="1"/>
</dbReference>
<dbReference type="GO" id="GO:0090729">
    <property type="term" value="F:toxin activity"/>
    <property type="evidence" value="ECO:0007669"/>
    <property type="project" value="UniProtKB-KW"/>
</dbReference>
<dbReference type="PANTHER" id="PTHR33653:SF1">
    <property type="entry name" value="RIBONUCLEASE VAPC2"/>
    <property type="match status" value="1"/>
</dbReference>
<sequence>MTRYMLDTNMVSHFIREHPAVVRRVLAVPMAVVCISSITEGELLFGLARRPEAKRLPMAVREFLRRVDVLPWDSDVAERYGAARAALERQGKTLGPLDLLIASHSLHAGAVLVTNDRAFAQVDELRVEDWTADG</sequence>
<dbReference type="EC" id="3.1.-.-" evidence="8"/>
<dbReference type="SUPFAM" id="SSF88723">
    <property type="entry name" value="PIN domain-like"/>
    <property type="match status" value="1"/>
</dbReference>
<organism evidence="10 11">
    <name type="scientific">Candidatus Accumulibacter affinis</name>
    <dbReference type="NCBI Taxonomy" id="2954384"/>
    <lineage>
        <taxon>Bacteria</taxon>
        <taxon>Pseudomonadati</taxon>
        <taxon>Pseudomonadota</taxon>
        <taxon>Betaproteobacteria</taxon>
        <taxon>Candidatus Accumulibacter</taxon>
    </lineage>
</organism>
<evidence type="ECO:0000256" key="5">
    <source>
        <dbReference type="ARBA" id="ARBA00022801"/>
    </source>
</evidence>
<comment type="caution">
    <text evidence="10">The sequence shown here is derived from an EMBL/GenBank/DDBJ whole genome shotgun (WGS) entry which is preliminary data.</text>
</comment>
<proteinExistence type="inferred from homology"/>
<dbReference type="Proteomes" id="UP000706151">
    <property type="component" value="Unassembled WGS sequence"/>
</dbReference>
<keyword evidence="3 8" id="KW-0540">Nuclease</keyword>
<evidence type="ECO:0000256" key="6">
    <source>
        <dbReference type="ARBA" id="ARBA00022842"/>
    </source>
</evidence>
<evidence type="ECO:0000256" key="1">
    <source>
        <dbReference type="ARBA" id="ARBA00001946"/>
    </source>
</evidence>
<dbReference type="InterPro" id="IPR002716">
    <property type="entry name" value="PIN_dom"/>
</dbReference>
<dbReference type="Gene3D" id="3.40.50.1010">
    <property type="entry name" value="5'-nuclease"/>
    <property type="match status" value="1"/>
</dbReference>
<evidence type="ECO:0000259" key="9">
    <source>
        <dbReference type="Pfam" id="PF01850"/>
    </source>
</evidence>
<feature type="binding site" evidence="8">
    <location>
        <position position="98"/>
    </location>
    <ligand>
        <name>Mg(2+)</name>
        <dbReference type="ChEBI" id="CHEBI:18420"/>
    </ligand>
</feature>
<protein>
    <recommendedName>
        <fullName evidence="8">Ribonuclease VapC</fullName>
        <shortName evidence="8">RNase VapC</shortName>
        <ecNumber evidence="8">3.1.-.-</ecNumber>
    </recommendedName>
    <alternativeName>
        <fullName evidence="8">Toxin VapC</fullName>
    </alternativeName>
</protein>
<keyword evidence="4 8" id="KW-0479">Metal-binding</keyword>
<keyword evidence="8" id="KW-0800">Toxin</keyword>
<accession>A0A935TDL3</accession>
<comment type="similarity">
    <text evidence="7 8">Belongs to the PINc/VapC protein family.</text>
</comment>
<comment type="cofactor">
    <cofactor evidence="1 8">
        <name>Mg(2+)</name>
        <dbReference type="ChEBI" id="CHEBI:18420"/>
    </cofactor>
</comment>
<dbReference type="HAMAP" id="MF_00265">
    <property type="entry name" value="VapC_Nob1"/>
    <property type="match status" value="1"/>
</dbReference>
<dbReference type="GO" id="GO:0016787">
    <property type="term" value="F:hydrolase activity"/>
    <property type="evidence" value="ECO:0007669"/>
    <property type="project" value="UniProtKB-KW"/>
</dbReference>
<evidence type="ECO:0000256" key="2">
    <source>
        <dbReference type="ARBA" id="ARBA00022649"/>
    </source>
</evidence>
<evidence type="ECO:0000256" key="3">
    <source>
        <dbReference type="ARBA" id="ARBA00022722"/>
    </source>
</evidence>
<keyword evidence="5 8" id="KW-0378">Hydrolase</keyword>
<dbReference type="GO" id="GO:0004540">
    <property type="term" value="F:RNA nuclease activity"/>
    <property type="evidence" value="ECO:0007669"/>
    <property type="project" value="InterPro"/>
</dbReference>
<keyword evidence="6 8" id="KW-0460">Magnesium</keyword>
<dbReference type="AlphaFoldDB" id="A0A935TDL3"/>
<dbReference type="InterPro" id="IPR022907">
    <property type="entry name" value="VapC_family"/>
</dbReference>
<dbReference type="InterPro" id="IPR050556">
    <property type="entry name" value="Type_II_TA_system_RNase"/>
</dbReference>
<evidence type="ECO:0000313" key="10">
    <source>
        <dbReference type="EMBL" id="MBK7955427.1"/>
    </source>
</evidence>
<dbReference type="GO" id="GO:0000287">
    <property type="term" value="F:magnesium ion binding"/>
    <property type="evidence" value="ECO:0007669"/>
    <property type="project" value="UniProtKB-UniRule"/>
</dbReference>
<reference evidence="10 11" key="1">
    <citation type="submission" date="2020-10" db="EMBL/GenBank/DDBJ databases">
        <title>Connecting structure to function with the recovery of over 1000 high-quality activated sludge metagenome-assembled genomes encoding full-length rRNA genes using long-read sequencing.</title>
        <authorList>
            <person name="Singleton C.M."/>
            <person name="Petriglieri F."/>
            <person name="Kristensen J.M."/>
            <person name="Kirkegaard R.H."/>
            <person name="Michaelsen T.Y."/>
            <person name="Andersen M.H."/>
            <person name="Karst S.M."/>
            <person name="Dueholm M.S."/>
            <person name="Nielsen P.H."/>
            <person name="Albertsen M."/>
        </authorList>
    </citation>
    <scope>NUCLEOTIDE SEQUENCE [LARGE SCALE GENOMIC DNA]</scope>
    <source>
        <strain evidence="10">Fred_18-Q3-R57-64_BAT3C.720</strain>
    </source>
</reference>
<dbReference type="InterPro" id="IPR029060">
    <property type="entry name" value="PIN-like_dom_sf"/>
</dbReference>
<evidence type="ECO:0000256" key="8">
    <source>
        <dbReference type="HAMAP-Rule" id="MF_00265"/>
    </source>
</evidence>
<feature type="binding site" evidence="8">
    <location>
        <position position="7"/>
    </location>
    <ligand>
        <name>Mg(2+)</name>
        <dbReference type="ChEBI" id="CHEBI:18420"/>
    </ligand>
</feature>
<dbReference type="PANTHER" id="PTHR33653">
    <property type="entry name" value="RIBONUCLEASE VAPC2"/>
    <property type="match status" value="1"/>
</dbReference>
<feature type="domain" description="PIN" evidence="9">
    <location>
        <begin position="4"/>
        <end position="124"/>
    </location>
</feature>
<evidence type="ECO:0000313" key="11">
    <source>
        <dbReference type="Proteomes" id="UP000706151"/>
    </source>
</evidence>
<gene>
    <name evidence="8" type="primary">vapC</name>
    <name evidence="10" type="ORF">IPK02_16600</name>
</gene>
<comment type="function">
    <text evidence="8">Toxic component of a toxin-antitoxin (TA) system. An RNase.</text>
</comment>
<dbReference type="CDD" id="cd18740">
    <property type="entry name" value="PIN_VapC4-5_FitB-like"/>
    <property type="match status" value="1"/>
</dbReference>
<evidence type="ECO:0000256" key="4">
    <source>
        <dbReference type="ARBA" id="ARBA00022723"/>
    </source>
</evidence>
<evidence type="ECO:0000256" key="7">
    <source>
        <dbReference type="ARBA" id="ARBA00038093"/>
    </source>
</evidence>
<keyword evidence="2 8" id="KW-1277">Toxin-antitoxin system</keyword>
<dbReference type="EMBL" id="JADJOT010000010">
    <property type="protein sequence ID" value="MBK7955427.1"/>
    <property type="molecule type" value="Genomic_DNA"/>
</dbReference>